<sequence>AYKSFVENQLGTKIKYLQSDNGGEYESTEFKEYLENCGIGRKLTVPGTPQQNGISERGHRTILNIVRCMLVDSKLPHSFWAEAVATAVHIRNRCPSSGIDGNIPYQMWFGKTPIVSYFRTFGSRAYFLDKSFK</sequence>
<dbReference type="GO" id="GO:0003887">
    <property type="term" value="F:DNA-directed DNA polymerase activity"/>
    <property type="evidence" value="ECO:0007669"/>
    <property type="project" value="UniProtKB-KW"/>
</dbReference>
<dbReference type="GO" id="GO:0015074">
    <property type="term" value="P:DNA integration"/>
    <property type="evidence" value="ECO:0007669"/>
    <property type="project" value="UniProtKB-KW"/>
</dbReference>
<gene>
    <name evidence="11" type="primary">POLX_198</name>
    <name evidence="11" type="ORF">CM83_557</name>
</gene>
<dbReference type="GO" id="GO:0006310">
    <property type="term" value="P:DNA recombination"/>
    <property type="evidence" value="ECO:0007669"/>
    <property type="project" value="UniProtKB-KW"/>
</dbReference>
<evidence type="ECO:0000256" key="5">
    <source>
        <dbReference type="ARBA" id="ARBA00022842"/>
    </source>
</evidence>
<keyword evidence="3" id="KW-0255">Endonuclease</keyword>
<feature type="domain" description="Integrase catalytic" evidence="10">
    <location>
        <begin position="1"/>
        <end position="112"/>
    </location>
</feature>
<keyword evidence="1" id="KW-0540">Nuclease</keyword>
<dbReference type="InterPro" id="IPR039537">
    <property type="entry name" value="Retrotran_Ty1/copia-like"/>
</dbReference>
<keyword evidence="5" id="KW-0460">Magnesium</keyword>
<evidence type="ECO:0000256" key="2">
    <source>
        <dbReference type="ARBA" id="ARBA00022723"/>
    </source>
</evidence>
<dbReference type="GO" id="GO:0004519">
    <property type="term" value="F:endonuclease activity"/>
    <property type="evidence" value="ECO:0007669"/>
    <property type="project" value="UniProtKB-KW"/>
</dbReference>
<dbReference type="AlphaFoldDB" id="A0A0A9WNJ4"/>
<evidence type="ECO:0000313" key="11">
    <source>
        <dbReference type="EMBL" id="JAG06425.1"/>
    </source>
</evidence>
<evidence type="ECO:0000256" key="1">
    <source>
        <dbReference type="ARBA" id="ARBA00022722"/>
    </source>
</evidence>
<evidence type="ECO:0000256" key="6">
    <source>
        <dbReference type="ARBA" id="ARBA00022908"/>
    </source>
</evidence>
<evidence type="ECO:0000256" key="4">
    <source>
        <dbReference type="ARBA" id="ARBA00022801"/>
    </source>
</evidence>
<keyword evidence="8" id="KW-0239">DNA-directed DNA polymerase</keyword>
<dbReference type="GO" id="GO:0003676">
    <property type="term" value="F:nucleic acid binding"/>
    <property type="evidence" value="ECO:0007669"/>
    <property type="project" value="InterPro"/>
</dbReference>
<dbReference type="GO" id="GO:0003964">
    <property type="term" value="F:RNA-directed DNA polymerase activity"/>
    <property type="evidence" value="ECO:0007669"/>
    <property type="project" value="UniProtKB-KW"/>
</dbReference>
<reference evidence="11" key="2">
    <citation type="submission" date="2014-07" db="EMBL/GenBank/DDBJ databases">
        <authorList>
            <person name="Hull J."/>
        </authorList>
    </citation>
    <scope>NUCLEOTIDE SEQUENCE</scope>
</reference>
<dbReference type="Gene3D" id="3.30.420.10">
    <property type="entry name" value="Ribonuclease H-like superfamily/Ribonuclease H"/>
    <property type="match status" value="1"/>
</dbReference>
<reference evidence="11" key="1">
    <citation type="journal article" date="2014" name="PLoS ONE">
        <title>Transcriptome-Based Identification of ABC Transporters in the Western Tarnished Plant Bug Lygus hesperus.</title>
        <authorList>
            <person name="Hull J.J."/>
            <person name="Chaney K."/>
            <person name="Geib S.M."/>
            <person name="Fabrick J.A."/>
            <person name="Brent C.S."/>
            <person name="Walsh D."/>
            <person name="Lavine L.C."/>
        </authorList>
    </citation>
    <scope>NUCLEOTIDE SEQUENCE</scope>
</reference>
<organism evidence="11">
    <name type="scientific">Lygus hesperus</name>
    <name type="common">Western plant bug</name>
    <dbReference type="NCBI Taxonomy" id="30085"/>
    <lineage>
        <taxon>Eukaryota</taxon>
        <taxon>Metazoa</taxon>
        <taxon>Ecdysozoa</taxon>
        <taxon>Arthropoda</taxon>
        <taxon>Hexapoda</taxon>
        <taxon>Insecta</taxon>
        <taxon>Pterygota</taxon>
        <taxon>Neoptera</taxon>
        <taxon>Paraneoptera</taxon>
        <taxon>Hemiptera</taxon>
        <taxon>Heteroptera</taxon>
        <taxon>Panheteroptera</taxon>
        <taxon>Cimicomorpha</taxon>
        <taxon>Miridae</taxon>
        <taxon>Mirini</taxon>
        <taxon>Lygus</taxon>
    </lineage>
</organism>
<dbReference type="InterPro" id="IPR001584">
    <property type="entry name" value="Integrase_cat-core"/>
</dbReference>
<keyword evidence="8" id="KW-0548">Nucleotidyltransferase</keyword>
<evidence type="ECO:0000256" key="3">
    <source>
        <dbReference type="ARBA" id="ARBA00022759"/>
    </source>
</evidence>
<keyword evidence="8" id="KW-0808">Transferase</keyword>
<keyword evidence="9" id="KW-0233">DNA recombination</keyword>
<accession>A0A0A9WNJ4</accession>
<feature type="non-terminal residue" evidence="11">
    <location>
        <position position="133"/>
    </location>
</feature>
<dbReference type="PANTHER" id="PTHR42648">
    <property type="entry name" value="TRANSPOSASE, PUTATIVE-RELATED"/>
    <property type="match status" value="1"/>
</dbReference>
<evidence type="ECO:0000256" key="9">
    <source>
        <dbReference type="ARBA" id="ARBA00023172"/>
    </source>
</evidence>
<protein>
    <submittedName>
        <fullName evidence="11">Retrovirus-related Pol polyprotein from transposon TNT 1-94</fullName>
    </submittedName>
</protein>
<dbReference type="EMBL" id="GBHO01037179">
    <property type="protein sequence ID" value="JAG06425.1"/>
    <property type="molecule type" value="Transcribed_RNA"/>
</dbReference>
<keyword evidence="2" id="KW-0479">Metal-binding</keyword>
<evidence type="ECO:0000256" key="8">
    <source>
        <dbReference type="ARBA" id="ARBA00022932"/>
    </source>
</evidence>
<dbReference type="PANTHER" id="PTHR42648:SF11">
    <property type="entry name" value="TRANSPOSON TY4-P GAG-POL POLYPROTEIN"/>
    <property type="match status" value="1"/>
</dbReference>
<keyword evidence="6" id="KW-0229">DNA integration</keyword>
<dbReference type="PROSITE" id="PS50994">
    <property type="entry name" value="INTEGRASE"/>
    <property type="match status" value="1"/>
</dbReference>
<proteinExistence type="predicted"/>
<dbReference type="GO" id="GO:0016787">
    <property type="term" value="F:hydrolase activity"/>
    <property type="evidence" value="ECO:0007669"/>
    <property type="project" value="UniProtKB-KW"/>
</dbReference>
<evidence type="ECO:0000259" key="10">
    <source>
        <dbReference type="PROSITE" id="PS50994"/>
    </source>
</evidence>
<evidence type="ECO:0000256" key="7">
    <source>
        <dbReference type="ARBA" id="ARBA00022918"/>
    </source>
</evidence>
<name>A0A0A9WNJ4_LYGHE</name>
<keyword evidence="4" id="KW-0378">Hydrolase</keyword>
<dbReference type="InterPro" id="IPR012337">
    <property type="entry name" value="RNaseH-like_sf"/>
</dbReference>
<dbReference type="InterPro" id="IPR036397">
    <property type="entry name" value="RNaseH_sf"/>
</dbReference>
<dbReference type="GO" id="GO:0046872">
    <property type="term" value="F:metal ion binding"/>
    <property type="evidence" value="ECO:0007669"/>
    <property type="project" value="UniProtKB-KW"/>
</dbReference>
<feature type="non-terminal residue" evidence="11">
    <location>
        <position position="1"/>
    </location>
</feature>
<dbReference type="SUPFAM" id="SSF53098">
    <property type="entry name" value="Ribonuclease H-like"/>
    <property type="match status" value="1"/>
</dbReference>
<keyword evidence="7" id="KW-0695">RNA-directed DNA polymerase</keyword>